<evidence type="ECO:0000313" key="1">
    <source>
        <dbReference type="EMBL" id="KZX16430.1"/>
    </source>
</evidence>
<dbReference type="PANTHER" id="PTHR38816">
    <property type="entry name" value="EXOSOME SUBUNIT, DUF54 FAMILY-RELATED"/>
    <property type="match status" value="1"/>
</dbReference>
<dbReference type="SUPFAM" id="SSF55282">
    <property type="entry name" value="RL5-like"/>
    <property type="match status" value="1"/>
</dbReference>
<dbReference type="Pfam" id="PF01877">
    <property type="entry name" value="RNA_binding"/>
    <property type="match status" value="1"/>
</dbReference>
<gene>
    <name evidence="1" type="ORF">MBCUT_08160</name>
</gene>
<comment type="caution">
    <text evidence="1">The sequence shown here is derived from an EMBL/GenBank/DDBJ whole genome shotgun (WGS) entry which is preliminary data.</text>
</comment>
<protein>
    <recommendedName>
        <fullName evidence="3">RNA-binding protein</fullName>
    </recommendedName>
</protein>
<accession>A0A166E9V8</accession>
<dbReference type="Gene3D" id="3.30.1440.10">
    <property type="match status" value="1"/>
</dbReference>
<sequence>MIHNIRYRIFVYENEDETVIIDSLCNILPTAKPDKEIAEGLTGNPITIISGKITKKRESKDFVAKLLASEDLDKDKFSKDLDKKMDKNGNLFLRLSKEAALEEKLKIVDSGDSIHLKIKIAAFPAKKEIAIPIAKELFEC</sequence>
<dbReference type="STRING" id="47311.MBCUT_08160"/>
<evidence type="ECO:0000313" key="2">
    <source>
        <dbReference type="Proteomes" id="UP000077275"/>
    </source>
</evidence>
<dbReference type="PATRIC" id="fig|47311.3.peg.900"/>
<reference evidence="1 2" key="1">
    <citation type="submission" date="2016-04" db="EMBL/GenBank/DDBJ databases">
        <title>Genome sequence of Methanobrevibacter cuticularis DSM 11139.</title>
        <authorList>
            <person name="Poehlein A."/>
            <person name="Seedorf H."/>
            <person name="Daniel R."/>
        </authorList>
    </citation>
    <scope>NUCLEOTIDE SEQUENCE [LARGE SCALE GENOMIC DNA]</scope>
    <source>
        <strain evidence="1 2">DSM 11139</strain>
    </source>
</reference>
<dbReference type="Proteomes" id="UP000077275">
    <property type="component" value="Unassembled WGS sequence"/>
</dbReference>
<dbReference type="AlphaFoldDB" id="A0A166E9V8"/>
<name>A0A166E9V8_9EURY</name>
<dbReference type="OrthoDB" id="10874at2157"/>
<dbReference type="EMBL" id="LWMW01000092">
    <property type="protein sequence ID" value="KZX16430.1"/>
    <property type="molecule type" value="Genomic_DNA"/>
</dbReference>
<keyword evidence="2" id="KW-1185">Reference proteome</keyword>
<dbReference type="RefSeq" id="WP_067259225.1">
    <property type="nucleotide sequence ID" value="NZ_LWMW01000092.1"/>
</dbReference>
<dbReference type="InterPro" id="IPR022803">
    <property type="entry name" value="Ribosomal_uL5_dom_sf"/>
</dbReference>
<proteinExistence type="predicted"/>
<organism evidence="1 2">
    <name type="scientific">Methanobrevibacter cuticularis</name>
    <dbReference type="NCBI Taxonomy" id="47311"/>
    <lineage>
        <taxon>Archaea</taxon>
        <taxon>Methanobacteriati</taxon>
        <taxon>Methanobacteriota</taxon>
        <taxon>Methanomada group</taxon>
        <taxon>Methanobacteria</taxon>
        <taxon>Methanobacteriales</taxon>
        <taxon>Methanobacteriaceae</taxon>
        <taxon>Methanobrevibacter</taxon>
    </lineage>
</organism>
<dbReference type="InterPro" id="IPR002739">
    <property type="entry name" value="PAB1135-like"/>
</dbReference>
<evidence type="ECO:0008006" key="3">
    <source>
        <dbReference type="Google" id="ProtNLM"/>
    </source>
</evidence>
<dbReference type="NCBIfam" id="NF011141">
    <property type="entry name" value="PRK14555.1-1"/>
    <property type="match status" value="1"/>
</dbReference>
<dbReference type="PANTHER" id="PTHR38816:SF1">
    <property type="entry name" value="EXOSOME SUBUNIT"/>
    <property type="match status" value="1"/>
</dbReference>